<dbReference type="GO" id="GO:0090090">
    <property type="term" value="P:negative regulation of canonical Wnt signaling pathway"/>
    <property type="evidence" value="ECO:0007669"/>
    <property type="project" value="TreeGrafter"/>
</dbReference>
<feature type="compositionally biased region" description="Basic residues" evidence="3">
    <location>
        <begin position="503"/>
        <end position="516"/>
    </location>
</feature>
<dbReference type="PANTHER" id="PTHR15919:SF1">
    <property type="entry name" value="DAPPER HOMOLOG 3"/>
    <property type="match status" value="1"/>
</dbReference>
<dbReference type="OrthoDB" id="9886203at2759"/>
<dbReference type="Pfam" id="PF15268">
    <property type="entry name" value="Dapper"/>
    <property type="match status" value="1"/>
</dbReference>
<dbReference type="PANTHER" id="PTHR15919">
    <property type="entry name" value="DAPPER-RELATED"/>
    <property type="match status" value="1"/>
</dbReference>
<dbReference type="Ensembl" id="ENSAMXT00005060392.1">
    <property type="protein sequence ID" value="ENSAMXP00005055873.1"/>
    <property type="gene ID" value="ENSAMXG00005024852.1"/>
</dbReference>
<feature type="region of interest" description="Disordered" evidence="3">
    <location>
        <begin position="536"/>
        <end position="588"/>
    </location>
</feature>
<dbReference type="GO" id="GO:0005737">
    <property type="term" value="C:cytoplasm"/>
    <property type="evidence" value="ECO:0007669"/>
    <property type="project" value="TreeGrafter"/>
</dbReference>
<keyword evidence="2" id="KW-0175">Coiled coil</keyword>
<dbReference type="Proteomes" id="UP000694621">
    <property type="component" value="Unplaced"/>
</dbReference>
<organism evidence="4 5">
    <name type="scientific">Astyanax mexicanus</name>
    <name type="common">Blind cave fish</name>
    <name type="synonym">Astyanax fasciatus mexicanus</name>
    <dbReference type="NCBI Taxonomy" id="7994"/>
    <lineage>
        <taxon>Eukaryota</taxon>
        <taxon>Metazoa</taxon>
        <taxon>Chordata</taxon>
        <taxon>Craniata</taxon>
        <taxon>Vertebrata</taxon>
        <taxon>Euteleostomi</taxon>
        <taxon>Actinopterygii</taxon>
        <taxon>Neopterygii</taxon>
        <taxon>Teleostei</taxon>
        <taxon>Ostariophysi</taxon>
        <taxon>Characiformes</taxon>
        <taxon>Characoidei</taxon>
        <taxon>Acestrorhamphidae</taxon>
        <taxon>Acestrorhamphinae</taxon>
        <taxon>Astyanax</taxon>
    </lineage>
</organism>
<accession>A0A8B9RNS0</accession>
<feature type="compositionally biased region" description="Basic and acidic residues" evidence="3">
    <location>
        <begin position="428"/>
        <end position="441"/>
    </location>
</feature>
<dbReference type="InterPro" id="IPR024843">
    <property type="entry name" value="Dapper"/>
</dbReference>
<proteinExistence type="inferred from homology"/>
<name>A0A8B9RNS0_ASTMX</name>
<feature type="compositionally biased region" description="Polar residues" evidence="3">
    <location>
        <begin position="320"/>
        <end position="341"/>
    </location>
</feature>
<protein>
    <submittedName>
        <fullName evidence="4">Dishevelled-binding antagonist of beta-catenin 3a</fullName>
    </submittedName>
</protein>
<evidence type="ECO:0000256" key="2">
    <source>
        <dbReference type="ARBA" id="ARBA00023054"/>
    </source>
</evidence>
<feature type="compositionally biased region" description="Low complexity" evidence="3">
    <location>
        <begin position="540"/>
        <end position="576"/>
    </location>
</feature>
<feature type="compositionally biased region" description="Basic and acidic residues" evidence="3">
    <location>
        <begin position="378"/>
        <end position="387"/>
    </location>
</feature>
<evidence type="ECO:0000313" key="5">
    <source>
        <dbReference type="Proteomes" id="UP000694621"/>
    </source>
</evidence>
<feature type="region of interest" description="Disordered" evidence="3">
    <location>
        <begin position="315"/>
        <end position="341"/>
    </location>
</feature>
<sequence length="619" mass="67883">MNRAFSFPVASERSRYKERLEASLAGLLELEVLKERQEGLVLGALALLDPGCGRPAWGLLRHGFSLSPARAGEQSALKEQQGLMAVLQQQVGELRVDAESTSLENTTDTGDSGPNSGTIIAIFCTFCSATMDYHSSASCLTFGFPCLFVVGDVCLASRDGLQVSGVRPLVPRSFSAPQPTLTPVAERGGEGEHWLWPAGDAVGEEDFQQSQRVETYIVGLIQRRLLNARHCKPRTSLSPESRGVVRQSSLCSKEPPYARECRKASPSPENSPAWASYSLEDERLGGLSHEESLPVHYPRPPALAEIRSTSLDFPCGVLEPSSSEADSHQNYQVPHSPSSDEQLVNAQYIPAQPCRAPARTKTHRAHPASNPKTSRPSHSPERVERGQSKSRAVPKKCRFTEERAATKKPGRRACRSQSENSLLGQKGATERKYSTVERDNGRATQPKSRRNQGGLGHRRWRSTLELSQDEAEPPPPPPEQAARRSRRPRPAPPPYSYNQASQQHHHHQHHFQHHQVLHSPDYLPCRLEGGYKHLGPTEWESSLSEGESPGSSSMSSDSDESGGLVWPQQLAPQLAPSSPPAPPGAPLQTKALVKIKASHALKKKILRFRTGSLKVMTTV</sequence>
<evidence type="ECO:0000256" key="1">
    <source>
        <dbReference type="ARBA" id="ARBA00010807"/>
    </source>
</evidence>
<evidence type="ECO:0000256" key="3">
    <source>
        <dbReference type="SAM" id="MobiDB-lite"/>
    </source>
</evidence>
<feature type="region of interest" description="Disordered" evidence="3">
    <location>
        <begin position="356"/>
        <end position="517"/>
    </location>
</feature>
<dbReference type="AlphaFoldDB" id="A0A8B9RNS0"/>
<reference evidence="4" key="1">
    <citation type="submission" date="2025-08" db="UniProtKB">
        <authorList>
            <consortium name="Ensembl"/>
        </authorList>
    </citation>
    <scope>IDENTIFICATION</scope>
</reference>
<evidence type="ECO:0000313" key="4">
    <source>
        <dbReference type="Ensembl" id="ENSAMXP00005055873.1"/>
    </source>
</evidence>
<comment type="similarity">
    <text evidence="1">Belongs to the dapper family.</text>
</comment>